<evidence type="ECO:0000256" key="1">
    <source>
        <dbReference type="SAM" id="MobiDB-lite"/>
    </source>
</evidence>
<evidence type="ECO:0000313" key="3">
    <source>
        <dbReference type="Proteomes" id="UP000319801"/>
    </source>
</evidence>
<evidence type="ECO:0000313" key="2">
    <source>
        <dbReference type="EMBL" id="TSK62554.1"/>
    </source>
</evidence>
<protein>
    <submittedName>
        <fullName evidence="2">Uncharacterized protein</fullName>
    </submittedName>
</protein>
<organism evidence="2 3">
    <name type="scientific">Bagarius yarrelli</name>
    <name type="common">Goonch</name>
    <name type="synonym">Bagrus yarrelli</name>
    <dbReference type="NCBI Taxonomy" id="175774"/>
    <lineage>
        <taxon>Eukaryota</taxon>
        <taxon>Metazoa</taxon>
        <taxon>Chordata</taxon>
        <taxon>Craniata</taxon>
        <taxon>Vertebrata</taxon>
        <taxon>Euteleostomi</taxon>
        <taxon>Actinopterygii</taxon>
        <taxon>Neopterygii</taxon>
        <taxon>Teleostei</taxon>
        <taxon>Ostariophysi</taxon>
        <taxon>Siluriformes</taxon>
        <taxon>Sisoridae</taxon>
        <taxon>Sisorinae</taxon>
        <taxon>Bagarius</taxon>
    </lineage>
</organism>
<feature type="region of interest" description="Disordered" evidence="1">
    <location>
        <begin position="1"/>
        <end position="26"/>
    </location>
</feature>
<keyword evidence="3" id="KW-1185">Reference proteome</keyword>
<dbReference type="Proteomes" id="UP000319801">
    <property type="component" value="Unassembled WGS sequence"/>
</dbReference>
<name>A0A556TT87_BAGYA</name>
<sequence length="166" mass="19029">MRLEDGRGVTQSAESQRKRERADRHGRDCFSECWLPHRFAASSSPLALRYCSKKHVNEKQARKVSLPRSLEDNCLPVLESDASQLKQPHSMKEMASQTEEAMNLSTMNGVLTCSASLIHISHYKSRPLVRLDGRQLVEEKEEEEEEEEEEGRLMVKAPFSIQRCKT</sequence>
<dbReference type="AlphaFoldDB" id="A0A556TT87"/>
<comment type="caution">
    <text evidence="2">The sequence shown here is derived from an EMBL/GenBank/DDBJ whole genome shotgun (WGS) entry which is preliminary data.</text>
</comment>
<reference evidence="2 3" key="1">
    <citation type="journal article" date="2019" name="Genome Biol. Evol.">
        <title>Whole-Genome Sequencing of the Giant Devil Catfish, Bagarius yarrelli.</title>
        <authorList>
            <person name="Jiang W."/>
            <person name="Lv Y."/>
            <person name="Cheng L."/>
            <person name="Yang K."/>
            <person name="Chao B."/>
            <person name="Wang X."/>
            <person name="Li Y."/>
            <person name="Pan X."/>
            <person name="You X."/>
            <person name="Zhang Y."/>
            <person name="Yang J."/>
            <person name="Li J."/>
            <person name="Zhang X."/>
            <person name="Liu S."/>
            <person name="Sun C."/>
            <person name="Yang J."/>
            <person name="Shi Q."/>
        </authorList>
    </citation>
    <scope>NUCLEOTIDE SEQUENCE [LARGE SCALE GENOMIC DNA]</scope>
    <source>
        <strain evidence="2">JWS20170419001</strain>
        <tissue evidence="2">Muscle</tissue>
    </source>
</reference>
<dbReference type="EMBL" id="VCAZ01000017">
    <property type="protein sequence ID" value="TSK62554.1"/>
    <property type="molecule type" value="Genomic_DNA"/>
</dbReference>
<gene>
    <name evidence="2" type="ORF">Baya_4682</name>
</gene>
<proteinExistence type="predicted"/>
<accession>A0A556TT87</accession>
<feature type="compositionally biased region" description="Basic and acidic residues" evidence="1">
    <location>
        <begin position="15"/>
        <end position="26"/>
    </location>
</feature>